<feature type="non-terminal residue" evidence="1">
    <location>
        <position position="1"/>
    </location>
</feature>
<comment type="caution">
    <text evidence="1">The sequence shown here is derived from an EMBL/GenBank/DDBJ whole genome shotgun (WGS) entry which is preliminary data.</text>
</comment>
<keyword evidence="2" id="KW-1185">Reference proteome</keyword>
<dbReference type="EMBL" id="CAJVPK010004940">
    <property type="protein sequence ID" value="CAG8640554.1"/>
    <property type="molecule type" value="Genomic_DNA"/>
</dbReference>
<evidence type="ECO:0000313" key="1">
    <source>
        <dbReference type="EMBL" id="CAG8640554.1"/>
    </source>
</evidence>
<protein>
    <submittedName>
        <fullName evidence="1">10612_t:CDS:1</fullName>
    </submittedName>
</protein>
<reference evidence="1" key="1">
    <citation type="submission" date="2021-06" db="EMBL/GenBank/DDBJ databases">
        <authorList>
            <person name="Kallberg Y."/>
            <person name="Tangrot J."/>
            <person name="Rosling A."/>
        </authorList>
    </citation>
    <scope>NUCLEOTIDE SEQUENCE</scope>
    <source>
        <strain evidence="1">AZ414A</strain>
    </source>
</reference>
<gene>
    <name evidence="1" type="ORF">DEBURN_LOCUS11148</name>
</gene>
<sequence length="152" mass="17805">MDDNVEPYLGYTQRTVWSYSEFLKLKRDVILSSSLSDDWKTLDVIWARRFLNEAKELDKCNFTALEEKVKNERANTSLQEYWEGIIYNREKMTAERAHLIGSMSLYGEVAKHNSNKLIEDIPNNPLLLFNEGKDTNLVRKWSNDGKITPTKR</sequence>
<dbReference type="OrthoDB" id="2420098at2759"/>
<proteinExistence type="predicted"/>
<accession>A0A9N9DHJ4</accession>
<organism evidence="1 2">
    <name type="scientific">Diversispora eburnea</name>
    <dbReference type="NCBI Taxonomy" id="1213867"/>
    <lineage>
        <taxon>Eukaryota</taxon>
        <taxon>Fungi</taxon>
        <taxon>Fungi incertae sedis</taxon>
        <taxon>Mucoromycota</taxon>
        <taxon>Glomeromycotina</taxon>
        <taxon>Glomeromycetes</taxon>
        <taxon>Diversisporales</taxon>
        <taxon>Diversisporaceae</taxon>
        <taxon>Diversispora</taxon>
    </lineage>
</organism>
<evidence type="ECO:0000313" key="2">
    <source>
        <dbReference type="Proteomes" id="UP000789706"/>
    </source>
</evidence>
<name>A0A9N9DHJ4_9GLOM</name>
<dbReference type="Proteomes" id="UP000789706">
    <property type="component" value="Unassembled WGS sequence"/>
</dbReference>
<dbReference type="AlphaFoldDB" id="A0A9N9DHJ4"/>